<evidence type="ECO:0000256" key="1">
    <source>
        <dbReference type="SAM" id="Phobius"/>
    </source>
</evidence>
<keyword evidence="1" id="KW-0472">Membrane</keyword>
<reference evidence="2 3" key="1">
    <citation type="submission" date="2020-02" db="EMBL/GenBank/DDBJ databases">
        <authorList>
            <person name="Criscuolo A."/>
        </authorList>
    </citation>
    <scope>NUCLEOTIDE SEQUENCE [LARGE SCALE GENOMIC DNA]</scope>
    <source>
        <strain evidence="2">CIP105534</strain>
    </source>
</reference>
<sequence length="106" mass="11787">MLGTTPLILIILPLLFQIIIGRKAIGESISLKFGTVCLISFSAQIVLSIIAFYVASYNSNLYFEQHPGSVRCGMGFLGLIMLSLLLTIILIVVITIQYFIKRSYEK</sequence>
<proteinExistence type="predicted"/>
<evidence type="ECO:0000313" key="2">
    <source>
        <dbReference type="EMBL" id="CAA9203093.1"/>
    </source>
</evidence>
<organism evidence="2 3">
    <name type="scientific">Flavobacterium bizetiae</name>
    <dbReference type="NCBI Taxonomy" id="2704140"/>
    <lineage>
        <taxon>Bacteria</taxon>
        <taxon>Pseudomonadati</taxon>
        <taxon>Bacteroidota</taxon>
        <taxon>Flavobacteriia</taxon>
        <taxon>Flavobacteriales</taxon>
        <taxon>Flavobacteriaceae</taxon>
        <taxon>Flavobacterium</taxon>
    </lineage>
</organism>
<keyword evidence="1" id="KW-0812">Transmembrane</keyword>
<dbReference type="EMBL" id="CADCSU010000174">
    <property type="protein sequence ID" value="CAA9203093.1"/>
    <property type="molecule type" value="Genomic_DNA"/>
</dbReference>
<feature type="transmembrane region" description="Helical" evidence="1">
    <location>
        <begin position="75"/>
        <end position="100"/>
    </location>
</feature>
<keyword evidence="1" id="KW-1133">Transmembrane helix</keyword>
<dbReference type="Proteomes" id="UP000479938">
    <property type="component" value="Unassembled WGS sequence"/>
</dbReference>
<dbReference type="RefSeq" id="WP_173972913.1">
    <property type="nucleotide sequence ID" value="NZ_CADCSU010000174.1"/>
</dbReference>
<name>A0A6J4H082_9FLAO</name>
<protein>
    <submittedName>
        <fullName evidence="2">Uncharacterized protein</fullName>
    </submittedName>
</protein>
<dbReference type="AlphaFoldDB" id="A0A6J4H082"/>
<feature type="transmembrane region" description="Helical" evidence="1">
    <location>
        <begin position="33"/>
        <end position="55"/>
    </location>
</feature>
<feature type="transmembrane region" description="Helical" evidence="1">
    <location>
        <begin position="6"/>
        <end position="21"/>
    </location>
</feature>
<evidence type="ECO:0000313" key="3">
    <source>
        <dbReference type="Proteomes" id="UP000479938"/>
    </source>
</evidence>
<accession>A0A6J4H082</accession>
<gene>
    <name evidence="2" type="ORF">FLA105534_04419</name>
</gene>
<keyword evidence="3" id="KW-1185">Reference proteome</keyword>